<name>A0ABT0XP44_9BACI</name>
<feature type="transmembrane region" description="Helical" evidence="1">
    <location>
        <begin position="24"/>
        <end position="45"/>
    </location>
</feature>
<keyword evidence="1" id="KW-0812">Transmembrane</keyword>
<dbReference type="Proteomes" id="UP001203665">
    <property type="component" value="Unassembled WGS sequence"/>
</dbReference>
<proteinExistence type="predicted"/>
<reference evidence="2" key="1">
    <citation type="submission" date="2022-06" db="EMBL/GenBank/DDBJ databases">
        <title>Alkalicoccobacillus porphyridii sp. nov., isolated from a marine red alga, Porphyridium purpureum and reclassification of Shouchella plakortidis and Shouchella gibsonii as Alkalicoccobacillus plakortidis comb. nov. and Alkalicoccobacillus gibsonii comb. nov.</title>
        <authorList>
            <person name="Kim K.H."/>
            <person name="Lee J.K."/>
            <person name="Han D.M."/>
            <person name="Baek J.H."/>
            <person name="Jeon C.O."/>
        </authorList>
    </citation>
    <scope>NUCLEOTIDE SEQUENCE</scope>
    <source>
        <strain evidence="2">DSM 19153</strain>
    </source>
</reference>
<dbReference type="RefSeq" id="WP_251610608.1">
    <property type="nucleotide sequence ID" value="NZ_JAMQJY010000003.1"/>
</dbReference>
<comment type="caution">
    <text evidence="2">The sequence shown here is derived from an EMBL/GenBank/DDBJ whole genome shotgun (WGS) entry which is preliminary data.</text>
</comment>
<organism evidence="2 3">
    <name type="scientific">Alkalicoccobacillus plakortidis</name>
    <dbReference type="NCBI Taxonomy" id="444060"/>
    <lineage>
        <taxon>Bacteria</taxon>
        <taxon>Bacillati</taxon>
        <taxon>Bacillota</taxon>
        <taxon>Bacilli</taxon>
        <taxon>Bacillales</taxon>
        <taxon>Bacillaceae</taxon>
        <taxon>Alkalicoccobacillus</taxon>
    </lineage>
</organism>
<evidence type="ECO:0008006" key="4">
    <source>
        <dbReference type="Google" id="ProtNLM"/>
    </source>
</evidence>
<gene>
    <name evidence="2" type="ORF">NDM98_17965</name>
</gene>
<accession>A0ABT0XP44</accession>
<evidence type="ECO:0000256" key="1">
    <source>
        <dbReference type="SAM" id="Phobius"/>
    </source>
</evidence>
<keyword evidence="1" id="KW-0472">Membrane</keyword>
<dbReference type="EMBL" id="JAMQJY010000003">
    <property type="protein sequence ID" value="MCM2677128.1"/>
    <property type="molecule type" value="Genomic_DNA"/>
</dbReference>
<protein>
    <recommendedName>
        <fullName evidence="4">TadE-like protein</fullName>
    </recommendedName>
</protein>
<keyword evidence="3" id="KW-1185">Reference proteome</keyword>
<evidence type="ECO:0000313" key="3">
    <source>
        <dbReference type="Proteomes" id="UP001203665"/>
    </source>
</evidence>
<keyword evidence="1" id="KW-1133">Transmembrane helix</keyword>
<evidence type="ECO:0000313" key="2">
    <source>
        <dbReference type="EMBL" id="MCM2677128.1"/>
    </source>
</evidence>
<sequence>MNMKSHFRDFKDDEDGVMTLEASMLFPAILIATMMMIFFSMVIFYKSVLQFEANRIADQVAYVWNNSSKDVETGEFEQYTTDNGDGLYWRLTSNNFFEQFGFDAPGNDLVGAKERNELVSDIPGVSSGSVTYSNGLIGSQIQVELTQPIPMPSSVTSLLGTDVLTAKASRAVTEPVELVRDTQFAMYFFKKAGGYGTYVKKFFGKSGS</sequence>